<accession>A0ABP8S2N4</accession>
<comment type="caution">
    <text evidence="2">The sequence shown here is derived from an EMBL/GenBank/DDBJ whole genome shotgun (WGS) entry which is preliminary data.</text>
</comment>
<protein>
    <recommendedName>
        <fullName evidence="1">AB hydrolase-1 domain-containing protein</fullName>
    </recommendedName>
</protein>
<dbReference type="InterPro" id="IPR000073">
    <property type="entry name" value="AB_hydrolase_1"/>
</dbReference>
<evidence type="ECO:0000259" key="1">
    <source>
        <dbReference type="Pfam" id="PF12697"/>
    </source>
</evidence>
<sequence length="162" mass="17728">MITAVADRAPDRLRAAVYLDASLPTQGQSMLDFMGDSQGIPDLFRSQATESGDGWRVPAGLPFDAAGFGGENPDDAAWVNRRMTDHPLAAFTDPAELTGAWEKVPVKHYIRCEGFQIAHGEPTISHVEADPSWTFERWDCGHSPHVTDPERVVEAITRLGKA</sequence>
<dbReference type="RefSeq" id="WP_345426889.1">
    <property type="nucleotide sequence ID" value="NZ_BAABGT010000114.1"/>
</dbReference>
<dbReference type="Proteomes" id="UP001501598">
    <property type="component" value="Unassembled WGS sequence"/>
</dbReference>
<name>A0ABP8S2N4_9PSEU</name>
<gene>
    <name evidence="2" type="ORF">GCM10023175_65060</name>
</gene>
<dbReference type="EMBL" id="BAABGT010000114">
    <property type="protein sequence ID" value="GAA4558605.1"/>
    <property type="molecule type" value="Genomic_DNA"/>
</dbReference>
<proteinExistence type="predicted"/>
<dbReference type="Pfam" id="PF12697">
    <property type="entry name" value="Abhydrolase_6"/>
    <property type="match status" value="1"/>
</dbReference>
<organism evidence="2 3">
    <name type="scientific">Pseudonocardia xishanensis</name>
    <dbReference type="NCBI Taxonomy" id="630995"/>
    <lineage>
        <taxon>Bacteria</taxon>
        <taxon>Bacillati</taxon>
        <taxon>Actinomycetota</taxon>
        <taxon>Actinomycetes</taxon>
        <taxon>Pseudonocardiales</taxon>
        <taxon>Pseudonocardiaceae</taxon>
        <taxon>Pseudonocardia</taxon>
    </lineage>
</organism>
<dbReference type="SUPFAM" id="SSF53474">
    <property type="entry name" value="alpha/beta-Hydrolases"/>
    <property type="match status" value="1"/>
</dbReference>
<evidence type="ECO:0000313" key="2">
    <source>
        <dbReference type="EMBL" id="GAA4558605.1"/>
    </source>
</evidence>
<keyword evidence="3" id="KW-1185">Reference proteome</keyword>
<dbReference type="InterPro" id="IPR029058">
    <property type="entry name" value="AB_hydrolase_fold"/>
</dbReference>
<reference evidence="3" key="1">
    <citation type="journal article" date="2019" name="Int. J. Syst. Evol. Microbiol.">
        <title>The Global Catalogue of Microorganisms (GCM) 10K type strain sequencing project: providing services to taxonomists for standard genome sequencing and annotation.</title>
        <authorList>
            <consortium name="The Broad Institute Genomics Platform"/>
            <consortium name="The Broad Institute Genome Sequencing Center for Infectious Disease"/>
            <person name="Wu L."/>
            <person name="Ma J."/>
        </authorList>
    </citation>
    <scope>NUCLEOTIDE SEQUENCE [LARGE SCALE GENOMIC DNA]</scope>
    <source>
        <strain evidence="3">JCM 17906</strain>
    </source>
</reference>
<feature type="domain" description="AB hydrolase-1" evidence="1">
    <location>
        <begin position="9"/>
        <end position="155"/>
    </location>
</feature>
<dbReference type="Gene3D" id="3.40.50.1820">
    <property type="entry name" value="alpha/beta hydrolase"/>
    <property type="match status" value="1"/>
</dbReference>
<evidence type="ECO:0000313" key="3">
    <source>
        <dbReference type="Proteomes" id="UP001501598"/>
    </source>
</evidence>